<reference evidence="1 2" key="1">
    <citation type="journal article" date="2022" name="Allergy">
        <title>Genome assembly and annotation of Periplaneta americana reveal a comprehensive cockroach allergen profile.</title>
        <authorList>
            <person name="Wang L."/>
            <person name="Xiong Q."/>
            <person name="Saelim N."/>
            <person name="Wang L."/>
            <person name="Nong W."/>
            <person name="Wan A.T."/>
            <person name="Shi M."/>
            <person name="Liu X."/>
            <person name="Cao Q."/>
            <person name="Hui J.H.L."/>
            <person name="Sookrung N."/>
            <person name="Leung T.F."/>
            <person name="Tungtrongchitr A."/>
            <person name="Tsui S.K.W."/>
        </authorList>
    </citation>
    <scope>NUCLEOTIDE SEQUENCE [LARGE SCALE GENOMIC DNA]</scope>
    <source>
        <strain evidence="1">PWHHKU_190912</strain>
    </source>
</reference>
<keyword evidence="2" id="KW-1185">Reference proteome</keyword>
<protein>
    <submittedName>
        <fullName evidence="1">Uncharacterized protein</fullName>
    </submittedName>
</protein>
<dbReference type="Proteomes" id="UP001148838">
    <property type="component" value="Unassembled WGS sequence"/>
</dbReference>
<name>A0ABQ8SFY3_PERAM</name>
<proteinExistence type="predicted"/>
<evidence type="ECO:0000313" key="2">
    <source>
        <dbReference type="Proteomes" id="UP001148838"/>
    </source>
</evidence>
<organism evidence="1 2">
    <name type="scientific">Periplaneta americana</name>
    <name type="common">American cockroach</name>
    <name type="synonym">Blatta americana</name>
    <dbReference type="NCBI Taxonomy" id="6978"/>
    <lineage>
        <taxon>Eukaryota</taxon>
        <taxon>Metazoa</taxon>
        <taxon>Ecdysozoa</taxon>
        <taxon>Arthropoda</taxon>
        <taxon>Hexapoda</taxon>
        <taxon>Insecta</taxon>
        <taxon>Pterygota</taxon>
        <taxon>Neoptera</taxon>
        <taxon>Polyneoptera</taxon>
        <taxon>Dictyoptera</taxon>
        <taxon>Blattodea</taxon>
        <taxon>Blattoidea</taxon>
        <taxon>Blattidae</taxon>
        <taxon>Blattinae</taxon>
        <taxon>Periplaneta</taxon>
    </lineage>
</organism>
<comment type="caution">
    <text evidence="1">The sequence shown here is derived from an EMBL/GenBank/DDBJ whole genome shotgun (WGS) entry which is preliminary data.</text>
</comment>
<gene>
    <name evidence="1" type="ORF">ANN_21225</name>
</gene>
<evidence type="ECO:0000313" key="1">
    <source>
        <dbReference type="EMBL" id="KAJ4432602.1"/>
    </source>
</evidence>
<accession>A0ABQ8SFY3</accession>
<sequence length="338" mass="38474">MPLIGARRRVLQTEAVSAAMVANPKKSLRDCNFPCIVGPYHHSMARPQVADRGDGLQMWRVAANILNKQSWTADKRRLRWAGHVARMGESRNAYRVLVGRPEGKRPLGRPRRRWEDNIKMDLREVGYDDKDWINLAQDRDRWRAYVREAMNLRVIRVKCYALKCVFCSSLWIAYEFITQRPVIGFTAAWIEINYSPYHGTEESGMPSSQISTFYGDDISARWSRVVPKSKNNHPIIKVGHSSPVTGKQSNTFYSDMRPIMLTMRTIGIFPYIVNEAGLMFDARGTLLLDQGQWSPAARSRGATAPAFVILYRDSSHYARGSTRLGRVIPLVASLLFPA</sequence>
<dbReference type="EMBL" id="JAJSOF020000029">
    <property type="protein sequence ID" value="KAJ4432602.1"/>
    <property type="molecule type" value="Genomic_DNA"/>
</dbReference>